<evidence type="ECO:0000313" key="2">
    <source>
        <dbReference type="Proteomes" id="UP000035068"/>
    </source>
</evidence>
<dbReference type="Proteomes" id="UP000035068">
    <property type="component" value="Unassembled WGS sequence"/>
</dbReference>
<dbReference type="AlphaFoldDB" id="A0A0C2EFW3"/>
<name>A0A0C2EFW3_9BACT</name>
<accession>A0A0C2EFW3</accession>
<reference evidence="1 2" key="1">
    <citation type="submission" date="2014-12" db="EMBL/GenBank/DDBJ databases">
        <title>Genomes of Geoalkalibacter ferrihydriticus and Geoalkalibacter subterraneus, two haloalkaliphilic metal-reducing members of the Geobacteraceae.</title>
        <authorList>
            <person name="Badalamenti J.P."/>
            <person name="Torres C.I."/>
            <person name="Krajmalnik-Brown R."/>
            <person name="Bond D.R."/>
        </authorList>
    </citation>
    <scope>NUCLEOTIDE SEQUENCE [LARGE SCALE GENOMIC DNA]</scope>
    <source>
        <strain evidence="1 2">DSM 17813</strain>
    </source>
</reference>
<dbReference type="EMBL" id="JWJD01000001">
    <property type="protein sequence ID" value="KIH77518.1"/>
    <property type="molecule type" value="Genomic_DNA"/>
</dbReference>
<gene>
    <name evidence="1" type="ORF">GFER_02105</name>
</gene>
<proteinExistence type="predicted"/>
<evidence type="ECO:0008006" key="3">
    <source>
        <dbReference type="Google" id="ProtNLM"/>
    </source>
</evidence>
<sequence length="518" mass="55704">MLPDKSPMNIVPALTLPNVVVHAASQPAQLTREERQNALLMHQMVRATVEEGGQEKALLQFGERKLWVESRVPLRAGEQLSLQVIETHPELKLRILDTGLLERLGRSLHMLGSRLDVGALAAALLRMAPQAGDGAGEKALAQNLQSLADGLRGQTAVPFSTAQLQALSGQLGLALERQLIAGQGGQAAASLKNALLANGSLLGQRQNELSRQLQPLLAALSLVPQALATPSAEPPQFLSLSEGGRQIAEALLGMARLPPGQEGRGQAESLARLLGQGFERYLAAFPAETADALARLRQVFAELPALVLNPAAEAAVVSRLDPVQRDLLASLLRLIQREPRRHVGGEGETLMRRLAAGLEKELLAGLQQGREKNADALQHLEFWQMCRARMAEIGADFLPLPLGFLEQGYLLARRHGGQDDTEAGPTKQACSLSLFLELEGLGSLQVHCLHQEDGLYLRFSCQNAQVAEFLAGGRDELTQALGESLLRAVTFADDAEAPGPALIRCLMPAETRIVNARV</sequence>
<keyword evidence="2" id="KW-1185">Reference proteome</keyword>
<protein>
    <recommendedName>
        <fullName evidence="3">Flagellar hook-length control protein-like C-terminal domain-containing protein</fullName>
    </recommendedName>
</protein>
<comment type="caution">
    <text evidence="1">The sequence shown here is derived from an EMBL/GenBank/DDBJ whole genome shotgun (WGS) entry which is preliminary data.</text>
</comment>
<organism evidence="1 2">
    <name type="scientific">Geoalkalibacter ferrihydriticus DSM 17813</name>
    <dbReference type="NCBI Taxonomy" id="1121915"/>
    <lineage>
        <taxon>Bacteria</taxon>
        <taxon>Pseudomonadati</taxon>
        <taxon>Thermodesulfobacteriota</taxon>
        <taxon>Desulfuromonadia</taxon>
        <taxon>Desulfuromonadales</taxon>
        <taxon>Geoalkalibacteraceae</taxon>
        <taxon>Geoalkalibacter</taxon>
    </lineage>
</organism>
<evidence type="ECO:0000313" key="1">
    <source>
        <dbReference type="EMBL" id="KIH77518.1"/>
    </source>
</evidence>